<reference evidence="2 3" key="1">
    <citation type="submission" date="2014-02" db="EMBL/GenBank/DDBJ databases">
        <title>The genome sequence of Colletotrichum salicis CBS 607.94.</title>
        <authorList>
            <person name="Baroncelli R."/>
            <person name="Thon M.R."/>
        </authorList>
    </citation>
    <scope>NUCLEOTIDE SEQUENCE [LARGE SCALE GENOMIC DNA]</scope>
    <source>
        <strain evidence="2 3">CBS 607.94</strain>
    </source>
</reference>
<evidence type="ECO:0000313" key="2">
    <source>
        <dbReference type="EMBL" id="KXH45924.1"/>
    </source>
</evidence>
<keyword evidence="3" id="KW-1185">Reference proteome</keyword>
<comment type="caution">
    <text evidence="2">The sequence shown here is derived from an EMBL/GenBank/DDBJ whole genome shotgun (WGS) entry which is preliminary data.</text>
</comment>
<accession>A0A135TCU8</accession>
<evidence type="ECO:0000313" key="3">
    <source>
        <dbReference type="Proteomes" id="UP000070121"/>
    </source>
</evidence>
<dbReference type="Proteomes" id="UP000070121">
    <property type="component" value="Unassembled WGS sequence"/>
</dbReference>
<dbReference type="OrthoDB" id="4842284at2759"/>
<sequence>MVSKNRIASDIHDDLSPQPCKKKARVHSPDKTWQRGLHNSIDSKSLANADERTLHRQMKESKQGRKRDGSKPREDRDKLKLPKLVLFKPDNENLPSIADEAAYDADDESDINYITADSYYQTDRPQCMTCDRCRQAETDLNQQAPSRQTLGSIMDWEPFLDPLPTIQEESWISGYSVADDRVWSNHNDILHGFRFN</sequence>
<gene>
    <name evidence="2" type="ORF">CSAL01_09152</name>
</gene>
<feature type="region of interest" description="Disordered" evidence="1">
    <location>
        <begin position="1"/>
        <end position="81"/>
    </location>
</feature>
<proteinExistence type="predicted"/>
<protein>
    <submittedName>
        <fullName evidence="2">Uncharacterized protein</fullName>
    </submittedName>
</protein>
<feature type="compositionally biased region" description="Basic and acidic residues" evidence="1">
    <location>
        <begin position="49"/>
        <end position="80"/>
    </location>
</feature>
<organism evidence="2 3">
    <name type="scientific">Colletotrichum salicis</name>
    <dbReference type="NCBI Taxonomy" id="1209931"/>
    <lineage>
        <taxon>Eukaryota</taxon>
        <taxon>Fungi</taxon>
        <taxon>Dikarya</taxon>
        <taxon>Ascomycota</taxon>
        <taxon>Pezizomycotina</taxon>
        <taxon>Sordariomycetes</taxon>
        <taxon>Hypocreomycetidae</taxon>
        <taxon>Glomerellales</taxon>
        <taxon>Glomerellaceae</taxon>
        <taxon>Colletotrichum</taxon>
        <taxon>Colletotrichum acutatum species complex</taxon>
    </lineage>
</organism>
<name>A0A135TCU8_9PEZI</name>
<dbReference type="EMBL" id="JFFI01002024">
    <property type="protein sequence ID" value="KXH45924.1"/>
    <property type="molecule type" value="Genomic_DNA"/>
</dbReference>
<evidence type="ECO:0000256" key="1">
    <source>
        <dbReference type="SAM" id="MobiDB-lite"/>
    </source>
</evidence>
<dbReference type="AlphaFoldDB" id="A0A135TCU8"/>